<keyword evidence="3" id="KW-1185">Reference proteome</keyword>
<evidence type="ECO:0000313" key="3">
    <source>
        <dbReference type="Proteomes" id="UP001500443"/>
    </source>
</evidence>
<gene>
    <name evidence="2" type="ORF">GCM10009802_13070</name>
</gene>
<evidence type="ECO:0000256" key="1">
    <source>
        <dbReference type="SAM" id="MobiDB-lite"/>
    </source>
</evidence>
<feature type="region of interest" description="Disordered" evidence="1">
    <location>
        <begin position="29"/>
        <end position="56"/>
    </location>
</feature>
<protein>
    <submittedName>
        <fullName evidence="2">Uncharacterized protein</fullName>
    </submittedName>
</protein>
<reference evidence="2 3" key="1">
    <citation type="journal article" date="2019" name="Int. J. Syst. Evol. Microbiol.">
        <title>The Global Catalogue of Microorganisms (GCM) 10K type strain sequencing project: providing services to taxonomists for standard genome sequencing and annotation.</title>
        <authorList>
            <consortium name="The Broad Institute Genomics Platform"/>
            <consortium name="The Broad Institute Genome Sequencing Center for Infectious Disease"/>
            <person name="Wu L."/>
            <person name="Ma J."/>
        </authorList>
    </citation>
    <scope>NUCLEOTIDE SEQUENCE [LARGE SCALE GENOMIC DNA]</scope>
    <source>
        <strain evidence="2 3">JCM 15481</strain>
    </source>
</reference>
<proteinExistence type="predicted"/>
<organism evidence="2 3">
    <name type="scientific">Streptomyces synnematoformans</name>
    <dbReference type="NCBI Taxonomy" id="415721"/>
    <lineage>
        <taxon>Bacteria</taxon>
        <taxon>Bacillati</taxon>
        <taxon>Actinomycetota</taxon>
        <taxon>Actinomycetes</taxon>
        <taxon>Kitasatosporales</taxon>
        <taxon>Streptomycetaceae</taxon>
        <taxon>Streptomyces</taxon>
    </lineage>
</organism>
<dbReference type="Proteomes" id="UP001500443">
    <property type="component" value="Unassembled WGS sequence"/>
</dbReference>
<name>A0ABN2XM44_9ACTN</name>
<dbReference type="EMBL" id="BAAAPF010000021">
    <property type="protein sequence ID" value="GAA2114018.1"/>
    <property type="molecule type" value="Genomic_DNA"/>
</dbReference>
<sequence>MTKRSDAAQPHPRRGIPAVRIPLRWRAPRGRGERSRVACAGRTGLRPPPGAATAQAQESKNLAQLLCQAHSWELMLLFTETPLV</sequence>
<comment type="caution">
    <text evidence="2">The sequence shown here is derived from an EMBL/GenBank/DDBJ whole genome shotgun (WGS) entry which is preliminary data.</text>
</comment>
<evidence type="ECO:0000313" key="2">
    <source>
        <dbReference type="EMBL" id="GAA2114018.1"/>
    </source>
</evidence>
<accession>A0ABN2XM44</accession>